<accession>A0A365GXG7</accession>
<dbReference type="Proteomes" id="UP000251891">
    <property type="component" value="Unassembled WGS sequence"/>
</dbReference>
<dbReference type="OrthoDB" id="5071134at2"/>
<reference evidence="2 3" key="1">
    <citation type="submission" date="2018-06" db="EMBL/GenBank/DDBJ databases">
        <title>Actinomadura craniellae sp. nov. isolated from marine sponge Craniella sp.</title>
        <authorList>
            <person name="Li L."/>
            <person name="Xu Q.H."/>
            <person name="Lin H.W."/>
            <person name="Lu Y.H."/>
        </authorList>
    </citation>
    <scope>NUCLEOTIDE SEQUENCE [LARGE SCALE GENOMIC DNA]</scope>
    <source>
        <strain evidence="2 3">LHW63021</strain>
    </source>
</reference>
<keyword evidence="3" id="KW-1185">Reference proteome</keyword>
<evidence type="ECO:0000313" key="3">
    <source>
        <dbReference type="Proteomes" id="UP000251891"/>
    </source>
</evidence>
<feature type="transmembrane region" description="Helical" evidence="1">
    <location>
        <begin position="110"/>
        <end position="129"/>
    </location>
</feature>
<name>A0A365GXG7_9ACTN</name>
<comment type="caution">
    <text evidence="2">The sequence shown here is derived from an EMBL/GenBank/DDBJ whole genome shotgun (WGS) entry which is preliminary data.</text>
</comment>
<sequence>MTIDSASRTVPAGGSASAGRRLALGAVAGPVLFTAGWLVLGFTSTGYTLFDHTFTDYSPVSQPISGLGMGATAGYMNTAFVATGLLLIAGVVGVFRATGDREPSALRRTALVLLAATGAGQIVCGVFDLEAVMPHMLGFLLALGTPVVGFPVAGRYFRTVPGWRRFGTWLMLGGPLTLALLIAFFATFQPTADGAEHGVAGLVQRLGVLEVHAWYVAMGVLALRRHRSRPR</sequence>
<dbReference type="Pfam" id="PF06197">
    <property type="entry name" value="DUF998"/>
    <property type="match status" value="1"/>
</dbReference>
<dbReference type="AlphaFoldDB" id="A0A365GXG7"/>
<evidence type="ECO:0000313" key="2">
    <source>
        <dbReference type="EMBL" id="RAY11534.1"/>
    </source>
</evidence>
<dbReference type="RefSeq" id="WP_111871440.1">
    <property type="nucleotide sequence ID" value="NZ_QLYX01000018.1"/>
</dbReference>
<keyword evidence="1" id="KW-0812">Transmembrane</keyword>
<keyword evidence="1" id="KW-1133">Transmembrane helix</keyword>
<evidence type="ECO:0008006" key="4">
    <source>
        <dbReference type="Google" id="ProtNLM"/>
    </source>
</evidence>
<evidence type="ECO:0000256" key="1">
    <source>
        <dbReference type="SAM" id="Phobius"/>
    </source>
</evidence>
<feature type="transmembrane region" description="Helical" evidence="1">
    <location>
        <begin position="166"/>
        <end position="186"/>
    </location>
</feature>
<feature type="transmembrane region" description="Helical" evidence="1">
    <location>
        <begin position="206"/>
        <end position="223"/>
    </location>
</feature>
<proteinExistence type="predicted"/>
<dbReference type="InterPro" id="IPR009339">
    <property type="entry name" value="DUF998"/>
</dbReference>
<keyword evidence="1" id="KW-0472">Membrane</keyword>
<feature type="transmembrane region" description="Helical" evidence="1">
    <location>
        <begin position="135"/>
        <end position="154"/>
    </location>
</feature>
<gene>
    <name evidence="2" type="ORF">DPM19_29980</name>
</gene>
<feature type="transmembrane region" description="Helical" evidence="1">
    <location>
        <begin position="75"/>
        <end position="98"/>
    </location>
</feature>
<feature type="transmembrane region" description="Helical" evidence="1">
    <location>
        <begin position="21"/>
        <end position="40"/>
    </location>
</feature>
<protein>
    <recommendedName>
        <fullName evidence="4">DUF998 domain-containing protein</fullName>
    </recommendedName>
</protein>
<organism evidence="2 3">
    <name type="scientific">Actinomadura craniellae</name>
    <dbReference type="NCBI Taxonomy" id="2231787"/>
    <lineage>
        <taxon>Bacteria</taxon>
        <taxon>Bacillati</taxon>
        <taxon>Actinomycetota</taxon>
        <taxon>Actinomycetes</taxon>
        <taxon>Streptosporangiales</taxon>
        <taxon>Thermomonosporaceae</taxon>
        <taxon>Actinomadura</taxon>
    </lineage>
</organism>
<dbReference type="EMBL" id="QLYX01000018">
    <property type="protein sequence ID" value="RAY11534.1"/>
    <property type="molecule type" value="Genomic_DNA"/>
</dbReference>